<keyword evidence="2" id="KW-0560">Oxidoreductase</keyword>
<comment type="caution">
    <text evidence="4">The sequence shown here is derived from an EMBL/GenBank/DDBJ whole genome shotgun (WGS) entry which is preliminary data.</text>
</comment>
<evidence type="ECO:0000256" key="2">
    <source>
        <dbReference type="ARBA" id="ARBA00023002"/>
    </source>
</evidence>
<organism evidence="4 5">
    <name type="scientific">Sporothrix curviconia</name>
    <dbReference type="NCBI Taxonomy" id="1260050"/>
    <lineage>
        <taxon>Eukaryota</taxon>
        <taxon>Fungi</taxon>
        <taxon>Dikarya</taxon>
        <taxon>Ascomycota</taxon>
        <taxon>Pezizomycotina</taxon>
        <taxon>Sordariomycetes</taxon>
        <taxon>Sordariomycetidae</taxon>
        <taxon>Ophiostomatales</taxon>
        <taxon>Ophiostomataceae</taxon>
        <taxon>Sporothrix</taxon>
    </lineage>
</organism>
<dbReference type="Gene3D" id="3.40.50.720">
    <property type="entry name" value="NAD(P)-binding Rossmann-like Domain"/>
    <property type="match status" value="1"/>
</dbReference>
<evidence type="ECO:0000256" key="1">
    <source>
        <dbReference type="ARBA" id="ARBA00008072"/>
    </source>
</evidence>
<dbReference type="Gene3D" id="3.90.180.10">
    <property type="entry name" value="Medium-chain alcohol dehydrogenases, catalytic domain"/>
    <property type="match status" value="1"/>
</dbReference>
<dbReference type="Proteomes" id="UP001642405">
    <property type="component" value="Unassembled WGS sequence"/>
</dbReference>
<dbReference type="Pfam" id="PF08240">
    <property type="entry name" value="ADH_N"/>
    <property type="match status" value="1"/>
</dbReference>
<gene>
    <name evidence="4" type="ORF">SCUCBS95973_009016</name>
</gene>
<dbReference type="CDD" id="cd08249">
    <property type="entry name" value="enoyl_reductase_like"/>
    <property type="match status" value="1"/>
</dbReference>
<dbReference type="InterPro" id="IPR011032">
    <property type="entry name" value="GroES-like_sf"/>
</dbReference>
<dbReference type="PANTHER" id="PTHR45348:SF5">
    <property type="entry name" value="OXIDOREDUCTASE, PUTATIVE (AFU_ORTHOLOGUE AFUA_8G01420)-RELATED"/>
    <property type="match status" value="1"/>
</dbReference>
<evidence type="ECO:0000313" key="5">
    <source>
        <dbReference type="Proteomes" id="UP001642405"/>
    </source>
</evidence>
<dbReference type="SMART" id="SM00829">
    <property type="entry name" value="PKS_ER"/>
    <property type="match status" value="1"/>
</dbReference>
<dbReference type="SUPFAM" id="SSF51735">
    <property type="entry name" value="NAD(P)-binding Rossmann-fold domains"/>
    <property type="match status" value="1"/>
</dbReference>
<sequence>MKEAHVAKGGAVTIVDVPVPTPAAGQVLIKVVVSGSNPKDWKAPEYTGNTHNSGDDIAGTVVSVGEGVTEFKPGDRVAAFHEMFKPHGSFAEYAVAWDHTTFHIANSTSYEDAATTPLVGLTAAVSLYADLGLPQPWTPAPEGAVTPLVVYGGGSAVGAAAIQLARLGNIHPIFAVAGESAPFVESLLDKSKGDVVVDYRGGDDAAAAALKKAVGDHKVRHAVDAISQGGSNYIVSTVLQPEGRIAVVLPWAEDERIGRKVDNVRTNVGRVHSDLKDLGFVYSKFFGRALAAGTLKGHPYEVVLGGLAGVQGALKNLRDGKAHGVKYIFRIAETEGAGQDKP</sequence>
<dbReference type="InterPro" id="IPR036291">
    <property type="entry name" value="NAD(P)-bd_dom_sf"/>
</dbReference>
<comment type="similarity">
    <text evidence="1">Belongs to the zinc-containing alcohol dehydrogenase family.</text>
</comment>
<dbReference type="PANTHER" id="PTHR45348">
    <property type="entry name" value="HYPOTHETICAL OXIDOREDUCTASE (EUROFUNG)"/>
    <property type="match status" value="1"/>
</dbReference>
<dbReference type="SUPFAM" id="SSF50129">
    <property type="entry name" value="GroES-like"/>
    <property type="match status" value="1"/>
</dbReference>
<protein>
    <recommendedName>
        <fullName evidence="3">Enoyl reductase (ER) domain-containing protein</fullName>
    </recommendedName>
</protein>
<dbReference type="EMBL" id="CAWUHB010000087">
    <property type="protein sequence ID" value="CAK7234674.1"/>
    <property type="molecule type" value="Genomic_DNA"/>
</dbReference>
<dbReference type="InterPro" id="IPR020843">
    <property type="entry name" value="ER"/>
</dbReference>
<evidence type="ECO:0000259" key="3">
    <source>
        <dbReference type="SMART" id="SM00829"/>
    </source>
</evidence>
<reference evidence="4 5" key="1">
    <citation type="submission" date="2024-01" db="EMBL/GenBank/DDBJ databases">
        <authorList>
            <person name="Allen C."/>
            <person name="Tagirdzhanova G."/>
        </authorList>
    </citation>
    <scope>NUCLEOTIDE SEQUENCE [LARGE SCALE GENOMIC DNA]</scope>
</reference>
<name>A0ABP0CU17_9PEZI</name>
<proteinExistence type="inferred from homology"/>
<evidence type="ECO:0000313" key="4">
    <source>
        <dbReference type="EMBL" id="CAK7234674.1"/>
    </source>
</evidence>
<keyword evidence="5" id="KW-1185">Reference proteome</keyword>
<feature type="domain" description="Enoyl reductase (ER)" evidence="3">
    <location>
        <begin position="9"/>
        <end position="329"/>
    </location>
</feature>
<dbReference type="InterPro" id="IPR013154">
    <property type="entry name" value="ADH-like_N"/>
</dbReference>
<dbReference type="InterPro" id="IPR047122">
    <property type="entry name" value="Trans-enoyl_RdTase-like"/>
</dbReference>
<accession>A0ABP0CU17</accession>